<keyword evidence="1" id="KW-0472">Membrane</keyword>
<dbReference type="InterPro" id="IPR015810">
    <property type="entry name" value="Photo_RC_H_N"/>
</dbReference>
<dbReference type="SUPFAM" id="SSF50346">
    <property type="entry name" value="PRC-barrel domain"/>
    <property type="match status" value="1"/>
</dbReference>
<dbReference type="EMBL" id="JAANGI010000001">
    <property type="protein sequence ID" value="MBT8591881.1"/>
    <property type="molecule type" value="Genomic_DNA"/>
</dbReference>
<dbReference type="InterPro" id="IPR014747">
    <property type="entry name" value="Bac_photo_RC_H_C"/>
</dbReference>
<feature type="transmembrane region" description="Helical" evidence="1">
    <location>
        <begin position="12"/>
        <end position="33"/>
    </location>
</feature>
<dbReference type="InterPro" id="IPR037097">
    <property type="entry name" value="Photo_RC_H_N_sf"/>
</dbReference>
<evidence type="ECO:0000313" key="7">
    <source>
        <dbReference type="Proteomes" id="UP000762271"/>
    </source>
</evidence>
<keyword evidence="1" id="KW-1133">Transmembrane helix</keyword>
<evidence type="ECO:0000313" key="5">
    <source>
        <dbReference type="EMBL" id="RAZ42839.1"/>
    </source>
</evidence>
<evidence type="ECO:0000256" key="1">
    <source>
        <dbReference type="SAM" id="Phobius"/>
    </source>
</evidence>
<organism evidence="4 7">
    <name type="scientific">Polynucleobacter paneuropaeus</name>
    <dbReference type="NCBI Taxonomy" id="2527775"/>
    <lineage>
        <taxon>Bacteria</taxon>
        <taxon>Pseudomonadati</taxon>
        <taxon>Pseudomonadota</taxon>
        <taxon>Betaproteobacteria</taxon>
        <taxon>Burkholderiales</taxon>
        <taxon>Burkholderiaceae</taxon>
        <taxon>Polynucleobacter</taxon>
    </lineage>
</organism>
<dbReference type="Proteomes" id="UP000251072">
    <property type="component" value="Unassembled WGS sequence"/>
</dbReference>
<accession>A0AAE2YLU0</accession>
<dbReference type="Gene3D" id="3.90.50.10">
    <property type="entry name" value="Photosynthetic Reaction Center, subunit H, domain 2"/>
    <property type="match status" value="1"/>
</dbReference>
<sequence length="254" mass="28261">MGTGAITQYVDLAQVVVYLFLFFFVGLVIYLTLESKREGFPLETERFGQIRREDGILGMPRIKKFVTEFGETYFAPSKNPPDTQKVSAEPIHPWNGAPLTPVGNPLLAGVGPGSYANRADHVDYDLEGHARIRPLRKLHEISISTIDTNPIGLVVIAADGEKAGTVTDVWVDHMEMLIRYLEVDVGGTKTLLPINFSKIGKRDIKVQSILADQFKHVPKTKHPEEVTLLEEEKIMAYFGAGTLYATPSRQEPLL</sequence>
<proteinExistence type="predicted"/>
<dbReference type="Pfam" id="PF05239">
    <property type="entry name" value="PRC"/>
    <property type="match status" value="1"/>
</dbReference>
<reference evidence="5 6" key="1">
    <citation type="submission" date="2018-06" db="EMBL/GenBank/DDBJ databases">
        <title>Genome of strain Polynucleobacter sp. FUKU-NW-11.</title>
        <authorList>
            <person name="Hahn M.W."/>
        </authorList>
    </citation>
    <scope>NUCLEOTIDE SEQUENCE [LARGE SCALE GENOMIC DNA]</scope>
    <source>
        <strain evidence="5">FUKU-NW-11</strain>
        <strain evidence="6">FUKU-NW11</strain>
    </source>
</reference>
<evidence type="ECO:0000313" key="6">
    <source>
        <dbReference type="Proteomes" id="UP000251072"/>
    </source>
</evidence>
<evidence type="ECO:0000313" key="4">
    <source>
        <dbReference type="EMBL" id="MBT8591881.1"/>
    </source>
</evidence>
<feature type="domain" description="Photosynthetic reaction centre H subunit N-terminal" evidence="2">
    <location>
        <begin position="5"/>
        <end position="136"/>
    </location>
</feature>
<gene>
    <name evidence="4" type="primary">puhA</name>
    <name evidence="5" type="ORF">DP176_03135</name>
    <name evidence="4" type="ORF">G6693_08085</name>
</gene>
<dbReference type="GO" id="GO:0030077">
    <property type="term" value="C:plasma membrane light-harvesting complex"/>
    <property type="evidence" value="ECO:0007669"/>
    <property type="project" value="InterPro"/>
</dbReference>
<dbReference type="NCBIfam" id="TIGR01150">
    <property type="entry name" value="puhA"/>
    <property type="match status" value="1"/>
</dbReference>
<evidence type="ECO:0000259" key="2">
    <source>
        <dbReference type="Pfam" id="PF03967"/>
    </source>
</evidence>
<dbReference type="InterPro" id="IPR011033">
    <property type="entry name" value="PRC_barrel-like_sf"/>
</dbReference>
<dbReference type="Gene3D" id="4.10.540.10">
    <property type="entry name" value="Photosynthetic reaction centre, H subunit, N-terminal domain"/>
    <property type="match status" value="1"/>
</dbReference>
<name>A0AAE2YLU0_9BURK</name>
<dbReference type="AlphaFoldDB" id="A0AAE2YLU0"/>
<dbReference type="SUPFAM" id="SSF81490">
    <property type="entry name" value="Photosystem II reaction centre subunit H, transmembrane region"/>
    <property type="match status" value="1"/>
</dbReference>
<dbReference type="InterPro" id="IPR027275">
    <property type="entry name" value="PRC-brl_dom"/>
</dbReference>
<dbReference type="EMBL" id="QMCH01000002">
    <property type="protein sequence ID" value="RAZ42839.1"/>
    <property type="molecule type" value="Genomic_DNA"/>
</dbReference>
<keyword evidence="1" id="KW-0812">Transmembrane</keyword>
<dbReference type="RefSeq" id="WP_112204910.1">
    <property type="nucleotide sequence ID" value="NZ_CP030088.1"/>
</dbReference>
<dbReference type="Proteomes" id="UP000762271">
    <property type="component" value="Unassembled WGS sequence"/>
</dbReference>
<dbReference type="GO" id="GO:0019684">
    <property type="term" value="P:photosynthesis, light reaction"/>
    <property type="evidence" value="ECO:0007669"/>
    <property type="project" value="InterPro"/>
</dbReference>
<reference evidence="4" key="2">
    <citation type="journal article" date="2021" name="Genome Biol. Evol.">
        <title>Continental-Scale Gene Flow Prevents Allopatric Divergence of Pelagic Freshwater Bacteria.</title>
        <authorList>
            <person name="Hoetzinger M."/>
            <person name="Pitt A."/>
            <person name="Huemer A."/>
            <person name="Hahn M.W."/>
        </authorList>
    </citation>
    <scope>NUCLEOTIDE SEQUENCE</scope>
    <source>
        <strain evidence="4">AP-YLGG-20-G6</strain>
    </source>
</reference>
<feature type="domain" description="PRC-barrel" evidence="3">
    <location>
        <begin position="148"/>
        <end position="209"/>
    </location>
</feature>
<dbReference type="Pfam" id="PF03967">
    <property type="entry name" value="PRCH"/>
    <property type="match status" value="1"/>
</dbReference>
<protein>
    <submittedName>
        <fullName evidence="4">Photosynthetic reaction center subunit H</fullName>
    </submittedName>
</protein>
<dbReference type="InterPro" id="IPR005652">
    <property type="entry name" value="Photo_RC_H"/>
</dbReference>
<evidence type="ECO:0000259" key="3">
    <source>
        <dbReference type="Pfam" id="PF05239"/>
    </source>
</evidence>
<comment type="caution">
    <text evidence="4">The sequence shown here is derived from an EMBL/GenBank/DDBJ whole genome shotgun (WGS) entry which is preliminary data.</text>
</comment>
<keyword evidence="6" id="KW-1185">Reference proteome</keyword>